<name>A0A1H8JP06_9BACL</name>
<sequence length="175" mass="19583">MLLSSVTKLTRTQMEALSLSSLNRIRNGNFRSSDHSFFPWIPSGFVELQTGTGTEMMGQRHARFTPGMNQRGSLSQKTRMLRPGALYVLRFAVRSIGAEPHSFVIRFGERSIKIEGTDLPCDYGQFTLAFRAHCRYHRIRFTVNGAAPETIVDLGTVSLCLSDIQINGILDADKI</sequence>
<evidence type="ECO:0000313" key="2">
    <source>
        <dbReference type="Proteomes" id="UP000199695"/>
    </source>
</evidence>
<evidence type="ECO:0000313" key="1">
    <source>
        <dbReference type="EMBL" id="SEN82087.1"/>
    </source>
</evidence>
<dbReference type="EMBL" id="FOCQ01000032">
    <property type="protein sequence ID" value="SEN82087.1"/>
    <property type="molecule type" value="Genomic_DNA"/>
</dbReference>
<protein>
    <recommendedName>
        <fullName evidence="3">Carbohydrate binding domain-containing protein</fullName>
    </recommendedName>
</protein>
<organism evidence="1 2">
    <name type="scientific">Lihuaxuella thermophila</name>
    <dbReference type="NCBI Taxonomy" id="1173111"/>
    <lineage>
        <taxon>Bacteria</taxon>
        <taxon>Bacillati</taxon>
        <taxon>Bacillota</taxon>
        <taxon>Bacilli</taxon>
        <taxon>Bacillales</taxon>
        <taxon>Thermoactinomycetaceae</taxon>
        <taxon>Lihuaxuella</taxon>
    </lineage>
</organism>
<proteinExistence type="predicted"/>
<accession>A0A1H8JP06</accession>
<reference evidence="1 2" key="1">
    <citation type="submission" date="2016-10" db="EMBL/GenBank/DDBJ databases">
        <authorList>
            <person name="de Groot N.N."/>
        </authorList>
    </citation>
    <scope>NUCLEOTIDE SEQUENCE [LARGE SCALE GENOMIC DNA]</scope>
    <source>
        <strain evidence="1 2">DSM 46701</strain>
    </source>
</reference>
<dbReference type="AlphaFoldDB" id="A0A1H8JP06"/>
<evidence type="ECO:0008006" key="3">
    <source>
        <dbReference type="Google" id="ProtNLM"/>
    </source>
</evidence>
<gene>
    <name evidence="1" type="ORF">SAMN05444955_1323</name>
</gene>
<dbReference type="Proteomes" id="UP000199695">
    <property type="component" value="Unassembled WGS sequence"/>
</dbReference>
<keyword evidence="2" id="KW-1185">Reference proteome</keyword>